<proteinExistence type="inferred from homology"/>
<feature type="transmembrane region" description="Helical" evidence="8">
    <location>
        <begin position="153"/>
        <end position="179"/>
    </location>
</feature>
<evidence type="ECO:0000313" key="10">
    <source>
        <dbReference type="Proteomes" id="UP001409291"/>
    </source>
</evidence>
<evidence type="ECO:0000313" key="9">
    <source>
        <dbReference type="EMBL" id="MEN5377167.1"/>
    </source>
</evidence>
<dbReference type="PANTHER" id="PTHR36838">
    <property type="entry name" value="AUXIN EFFLUX CARRIER FAMILY PROTEIN"/>
    <property type="match status" value="1"/>
</dbReference>
<dbReference type="InterPro" id="IPR004776">
    <property type="entry name" value="Mem_transp_PIN-like"/>
</dbReference>
<protein>
    <submittedName>
        <fullName evidence="9">AEC family transporter</fullName>
    </submittedName>
</protein>
<evidence type="ECO:0000256" key="8">
    <source>
        <dbReference type="SAM" id="Phobius"/>
    </source>
</evidence>
<comment type="similarity">
    <text evidence="2">Belongs to the auxin efflux carrier (TC 2.A.69) family.</text>
</comment>
<comment type="subcellular location">
    <subcellularLocation>
        <location evidence="1">Cell membrane</location>
        <topology evidence="1">Multi-pass membrane protein</topology>
    </subcellularLocation>
</comment>
<name>A0ABV0BUW4_9SPHI</name>
<accession>A0ABV0BUW4</accession>
<reference evidence="9 10" key="1">
    <citation type="submission" date="2024-04" db="EMBL/GenBank/DDBJ databases">
        <title>WGS of bacteria from Torrens River.</title>
        <authorList>
            <person name="Wyrsch E.R."/>
            <person name="Drigo B."/>
        </authorList>
    </citation>
    <scope>NUCLEOTIDE SEQUENCE [LARGE SCALE GENOMIC DNA]</scope>
    <source>
        <strain evidence="9 10">TWI391</strain>
    </source>
</reference>
<evidence type="ECO:0000256" key="7">
    <source>
        <dbReference type="ARBA" id="ARBA00023136"/>
    </source>
</evidence>
<dbReference type="Gene3D" id="1.20.1530.20">
    <property type="match status" value="1"/>
</dbReference>
<keyword evidence="10" id="KW-1185">Reference proteome</keyword>
<dbReference type="Pfam" id="PF03547">
    <property type="entry name" value="Mem_trans"/>
    <property type="match status" value="1"/>
</dbReference>
<feature type="transmembrane region" description="Helical" evidence="8">
    <location>
        <begin position="57"/>
        <end position="75"/>
    </location>
</feature>
<feature type="transmembrane region" description="Helical" evidence="8">
    <location>
        <begin position="120"/>
        <end position="141"/>
    </location>
</feature>
<evidence type="ECO:0000256" key="5">
    <source>
        <dbReference type="ARBA" id="ARBA00022692"/>
    </source>
</evidence>
<keyword evidence="3" id="KW-0813">Transport</keyword>
<keyword evidence="4" id="KW-1003">Cell membrane</keyword>
<feature type="transmembrane region" description="Helical" evidence="8">
    <location>
        <begin position="31"/>
        <end position="51"/>
    </location>
</feature>
<evidence type="ECO:0000256" key="2">
    <source>
        <dbReference type="ARBA" id="ARBA00010145"/>
    </source>
</evidence>
<sequence>MVNFILIIFCVCAGMLFKHFRLIPENASKSINIWVLYIALPAVSFKYIPQITWSTQLFFPVLSPILVVAGSWLFMELYCRYKGYSQRSRSTLELSSAYSNTSFIGFPLIIAYYGEQNLSIAIICDQVNFMLLSTVGIICAIKGDRSNNEGIKVGALLIRLVTFPPFIACILALVLAQYVDLSITEPFFDKIASTVAPLALFSVGLQLQFKGMKREISQISMTLLYKLMLAPAIVLIAALLLNVKGDIARVSIMEAAMPTLITASMVVQQFRLNTKLINLIIGIGIILSLLTTAIWSYIISIFI</sequence>
<organism evidence="9 10">
    <name type="scientific">Sphingobacterium kitahiroshimense</name>
    <dbReference type="NCBI Taxonomy" id="470446"/>
    <lineage>
        <taxon>Bacteria</taxon>
        <taxon>Pseudomonadati</taxon>
        <taxon>Bacteroidota</taxon>
        <taxon>Sphingobacteriia</taxon>
        <taxon>Sphingobacteriales</taxon>
        <taxon>Sphingobacteriaceae</taxon>
        <taxon>Sphingobacterium</taxon>
    </lineage>
</organism>
<feature type="transmembrane region" description="Helical" evidence="8">
    <location>
        <begin position="96"/>
        <end position="114"/>
    </location>
</feature>
<dbReference type="RefSeq" id="WP_183918316.1">
    <property type="nucleotide sequence ID" value="NZ_JBDJLH010000004.1"/>
</dbReference>
<comment type="caution">
    <text evidence="9">The sequence shown here is derived from an EMBL/GenBank/DDBJ whole genome shotgun (WGS) entry which is preliminary data.</text>
</comment>
<dbReference type="PANTHER" id="PTHR36838:SF1">
    <property type="entry name" value="SLR1864 PROTEIN"/>
    <property type="match status" value="1"/>
</dbReference>
<gene>
    <name evidence="9" type="ORF">ABE541_07840</name>
</gene>
<dbReference type="Proteomes" id="UP001409291">
    <property type="component" value="Unassembled WGS sequence"/>
</dbReference>
<dbReference type="InterPro" id="IPR038770">
    <property type="entry name" value="Na+/solute_symporter_sf"/>
</dbReference>
<feature type="transmembrane region" description="Helical" evidence="8">
    <location>
        <begin position="279"/>
        <end position="302"/>
    </location>
</feature>
<evidence type="ECO:0000256" key="3">
    <source>
        <dbReference type="ARBA" id="ARBA00022448"/>
    </source>
</evidence>
<evidence type="ECO:0000256" key="4">
    <source>
        <dbReference type="ARBA" id="ARBA00022475"/>
    </source>
</evidence>
<dbReference type="EMBL" id="JBDJNQ010000003">
    <property type="protein sequence ID" value="MEN5377167.1"/>
    <property type="molecule type" value="Genomic_DNA"/>
</dbReference>
<keyword evidence="5 8" id="KW-0812">Transmembrane</keyword>
<feature type="transmembrane region" description="Helical" evidence="8">
    <location>
        <begin position="223"/>
        <end position="241"/>
    </location>
</feature>
<feature type="transmembrane region" description="Helical" evidence="8">
    <location>
        <begin position="6"/>
        <end position="24"/>
    </location>
</feature>
<keyword evidence="7 8" id="KW-0472">Membrane</keyword>
<keyword evidence="6 8" id="KW-1133">Transmembrane helix</keyword>
<evidence type="ECO:0000256" key="1">
    <source>
        <dbReference type="ARBA" id="ARBA00004651"/>
    </source>
</evidence>
<evidence type="ECO:0000256" key="6">
    <source>
        <dbReference type="ARBA" id="ARBA00022989"/>
    </source>
</evidence>